<name>A0A260YSW0_CAERE</name>
<proteinExistence type="predicted"/>
<organism evidence="1 2">
    <name type="scientific">Caenorhabditis remanei</name>
    <name type="common">Caenorhabditis vulgaris</name>
    <dbReference type="NCBI Taxonomy" id="31234"/>
    <lineage>
        <taxon>Eukaryota</taxon>
        <taxon>Metazoa</taxon>
        <taxon>Ecdysozoa</taxon>
        <taxon>Nematoda</taxon>
        <taxon>Chromadorea</taxon>
        <taxon>Rhabditida</taxon>
        <taxon>Rhabditina</taxon>
        <taxon>Rhabditomorpha</taxon>
        <taxon>Rhabditoidea</taxon>
        <taxon>Rhabditidae</taxon>
        <taxon>Peloderinae</taxon>
        <taxon>Caenorhabditis</taxon>
    </lineage>
</organism>
<feature type="non-terminal residue" evidence="1">
    <location>
        <position position="1"/>
    </location>
</feature>
<gene>
    <name evidence="1" type="ORF">FL82_19957</name>
</gene>
<keyword evidence="2" id="KW-1185">Reference proteome</keyword>
<accession>A0A260YSW0</accession>
<dbReference type="Proteomes" id="UP000216624">
    <property type="component" value="Unassembled WGS sequence"/>
</dbReference>
<dbReference type="STRING" id="31234.E3NJC1"/>
<protein>
    <submittedName>
        <fullName evidence="1">Uncharacterized protein</fullName>
    </submittedName>
</protein>
<dbReference type="HOGENOM" id="CLU_197782_0_0_1"/>
<dbReference type="OrthoDB" id="263560at2759"/>
<dbReference type="KEGG" id="crq:GCK72_022406"/>
<evidence type="ECO:0000313" key="1">
    <source>
        <dbReference type="EMBL" id="OZF76497.1"/>
    </source>
</evidence>
<evidence type="ECO:0000313" key="2">
    <source>
        <dbReference type="Proteomes" id="UP000216624"/>
    </source>
</evidence>
<reference evidence="1" key="1">
    <citation type="submission" date="2017-08" db="EMBL/GenBank/DDBJ databases">
        <authorList>
            <person name="de Groot N.N."/>
        </authorList>
    </citation>
    <scope>NUCLEOTIDE SEQUENCE [LARGE SCALE GENOMIC DNA]</scope>
    <source>
        <strain evidence="1">PX439</strain>
    </source>
</reference>
<dbReference type="EMBL" id="NMWX01000795">
    <property type="protein sequence ID" value="OZF76497.1"/>
    <property type="molecule type" value="Genomic_DNA"/>
</dbReference>
<sequence>MTINDEVLRNFTAKGKRQKLPSNKELAKVTGAKNKEEDDEDMEIPEDGDEEKGPSEPQESQRQLVIDDDGWTTITKRQ</sequence>
<dbReference type="CTD" id="9810272"/>
<comment type="caution">
    <text evidence="1">The sequence shown here is derived from an EMBL/GenBank/DDBJ whole genome shotgun (WGS) entry which is preliminary data.</text>
</comment>
<dbReference type="OMA" id="GWTTIVK"/>